<keyword evidence="14 17" id="KW-0418">Kinase</keyword>
<evidence type="ECO:0000256" key="17">
    <source>
        <dbReference type="PIRNR" id="PIRNR000732"/>
    </source>
</evidence>
<dbReference type="PANTHER" id="PTHR46244:SF3">
    <property type="entry name" value="PHOSPHOENOLPYRUVATE-PROTEIN PHOSPHOTRANSFERASE"/>
    <property type="match status" value="1"/>
</dbReference>
<feature type="domain" description="PEP-utilising enzyme mobile" evidence="22">
    <location>
        <begin position="206"/>
        <end position="278"/>
    </location>
</feature>
<dbReference type="SUPFAM" id="SSF47831">
    <property type="entry name" value="Enzyme I of the PEP:sugar phosphotransferase system HPr-binding (sub)domain"/>
    <property type="match status" value="1"/>
</dbReference>
<dbReference type="Proteomes" id="UP000554286">
    <property type="component" value="Unassembled WGS sequence"/>
</dbReference>
<dbReference type="InterPro" id="IPR023151">
    <property type="entry name" value="PEP_util_CS"/>
</dbReference>
<evidence type="ECO:0000256" key="20">
    <source>
        <dbReference type="PIRSR" id="PIRSR000732-3"/>
    </source>
</evidence>
<dbReference type="NCBIfam" id="TIGR01417">
    <property type="entry name" value="PTS_I_fam"/>
    <property type="match status" value="1"/>
</dbReference>
<feature type="domain" description="Phosphotransferase system enzyme I N-terminal" evidence="24">
    <location>
        <begin position="52"/>
        <end position="178"/>
    </location>
</feature>
<feature type="binding site" evidence="19">
    <location>
        <position position="349"/>
    </location>
    <ligand>
        <name>phosphoenolpyruvate</name>
        <dbReference type="ChEBI" id="CHEBI:58702"/>
    </ligand>
</feature>
<evidence type="ECO:0000256" key="12">
    <source>
        <dbReference type="ARBA" id="ARBA00022683"/>
    </source>
</evidence>
<keyword evidence="15 17" id="KW-0460">Magnesium</keyword>
<dbReference type="PIRSF" id="PIRSF000732">
    <property type="entry name" value="PTS_enzyme_I"/>
    <property type="match status" value="1"/>
</dbReference>
<sequence length="625" mass="66466">MRARTRRTAADSPHPAGAEEAAVPGGGRGGGAGGGGDGGDEPPPRPEMARLRGVAVGPGVGIGVVYLHDVGLAPIPEYRIHSGLVEHERLRFATAADRATKQLRALGNRARQLPGVAGEELSCILDAYERMLSGSRLLRGVDQRILDQRVNAEAAVRAEMAELIAAFSAMEDDYLAARVGDIREVGRRLIRNLTQRPGPQGLSGAPRGSVIIAEELSPADTALLNPRLVGGLVTALGARESHTAIMARSLGLPAVVAAGAILDHARAGDPVVVDGAEGVVILNPDEDTLARYRARRATFLRGRRNLLRLRTVPSISRDGVAVHLQANVELPSEVDSVHHVGAEGIGLVRSEFLFMNRDSLPGEDEQANAFCDLVRHMDGRPVTIRTLDLGGEKLGHALKLKPSANPALGLRAVRLSLTRRDLLYTQFAAILRAGVLGPVRILLPMVSTIHELRDARAVLSEVVTSFRRANRPLPDPLPPLGVMIEVPAAALSADALAREAEFFAIGTNDLTQYALAIDRTDESVAHLYDPLHPAVLRLMHFATGAAQAAGIPVSVCGEMAGDPGLTALLVGLGLRELSMATYALPGVKQCVRRLDVGTATHLAHRILGQPDGQHIADLLRRFNED</sequence>
<feature type="active site" description="Tele-phosphohistidine intermediate" evidence="18">
    <location>
        <position position="242"/>
    </location>
</feature>
<dbReference type="Pfam" id="PF00391">
    <property type="entry name" value="PEP-utilizers"/>
    <property type="match status" value="1"/>
</dbReference>
<dbReference type="EMBL" id="JACIGK010000019">
    <property type="protein sequence ID" value="MBB4266909.1"/>
    <property type="molecule type" value="Genomic_DNA"/>
</dbReference>
<reference evidence="25 26" key="1">
    <citation type="submission" date="2020-08" db="EMBL/GenBank/DDBJ databases">
        <title>Genome sequencing of Purple Non-Sulfur Bacteria from various extreme environments.</title>
        <authorList>
            <person name="Mayer M."/>
        </authorList>
    </citation>
    <scope>NUCLEOTIDE SEQUENCE [LARGE SCALE GENOMIC DNA]</scope>
    <source>
        <strain evidence="25 26">JA131</strain>
    </source>
</reference>
<evidence type="ECO:0000256" key="16">
    <source>
        <dbReference type="ARBA" id="ARBA00033235"/>
    </source>
</evidence>
<evidence type="ECO:0000259" key="24">
    <source>
        <dbReference type="Pfam" id="PF05524"/>
    </source>
</evidence>
<comment type="catalytic activity">
    <reaction evidence="1 17">
        <text>L-histidyl-[protein] + phosphoenolpyruvate = N(pros)-phospho-L-histidyl-[protein] + pyruvate</text>
        <dbReference type="Rhea" id="RHEA:23880"/>
        <dbReference type="Rhea" id="RHEA-COMP:9745"/>
        <dbReference type="Rhea" id="RHEA-COMP:9746"/>
        <dbReference type="ChEBI" id="CHEBI:15361"/>
        <dbReference type="ChEBI" id="CHEBI:29979"/>
        <dbReference type="ChEBI" id="CHEBI:58702"/>
        <dbReference type="ChEBI" id="CHEBI:64837"/>
        <dbReference type="EC" id="2.7.3.9"/>
    </reaction>
</comment>
<evidence type="ECO:0000256" key="21">
    <source>
        <dbReference type="SAM" id="MobiDB-lite"/>
    </source>
</evidence>
<evidence type="ECO:0000256" key="15">
    <source>
        <dbReference type="ARBA" id="ARBA00022842"/>
    </source>
</evidence>
<feature type="binding site" evidence="19">
    <location>
        <position position="519"/>
    </location>
    <ligand>
        <name>phosphoenolpyruvate</name>
        <dbReference type="ChEBI" id="CHEBI:58702"/>
    </ligand>
</feature>
<dbReference type="RefSeq" id="WP_246423087.1">
    <property type="nucleotide sequence ID" value="NZ_JACIGK010000019.1"/>
</dbReference>
<dbReference type="InterPro" id="IPR050499">
    <property type="entry name" value="PEP-utilizing_PTS_enzyme"/>
</dbReference>
<dbReference type="InterPro" id="IPR036637">
    <property type="entry name" value="Phosphohistidine_dom_sf"/>
</dbReference>
<evidence type="ECO:0000256" key="2">
    <source>
        <dbReference type="ARBA" id="ARBA00001946"/>
    </source>
</evidence>
<dbReference type="PROSITE" id="PS00742">
    <property type="entry name" value="PEP_ENZYMES_2"/>
    <property type="match status" value="1"/>
</dbReference>
<evidence type="ECO:0000256" key="7">
    <source>
        <dbReference type="ARBA" id="ARBA00016544"/>
    </source>
</evidence>
<feature type="binding site" evidence="20">
    <location>
        <position position="509"/>
    </location>
    <ligand>
        <name>Mg(2+)</name>
        <dbReference type="ChEBI" id="CHEBI:18420"/>
    </ligand>
</feature>
<gene>
    <name evidence="25" type="ORF">GGD89_002545</name>
</gene>
<evidence type="ECO:0000259" key="23">
    <source>
        <dbReference type="Pfam" id="PF02896"/>
    </source>
</evidence>
<feature type="active site" description="Proton donor" evidence="18">
    <location>
        <position position="556"/>
    </location>
</feature>
<dbReference type="Gene3D" id="1.10.274.10">
    <property type="entry name" value="PtsI, HPr-binding domain"/>
    <property type="match status" value="1"/>
</dbReference>
<evidence type="ECO:0000256" key="19">
    <source>
        <dbReference type="PIRSR" id="PIRSR000732-2"/>
    </source>
</evidence>
<keyword evidence="8 17" id="KW-0813">Transport</keyword>
<feature type="binding site" evidence="19">
    <location>
        <begin position="508"/>
        <end position="509"/>
    </location>
    <ligand>
        <name>phosphoenolpyruvate</name>
        <dbReference type="ChEBI" id="CHEBI:58702"/>
    </ligand>
</feature>
<accession>A0A7W6RF67</accession>
<feature type="compositionally biased region" description="Gly residues" evidence="21">
    <location>
        <begin position="24"/>
        <end position="37"/>
    </location>
</feature>
<evidence type="ECO:0000256" key="1">
    <source>
        <dbReference type="ARBA" id="ARBA00000683"/>
    </source>
</evidence>
<feature type="binding site" evidence="19">
    <location>
        <position position="385"/>
    </location>
    <ligand>
        <name>phosphoenolpyruvate</name>
        <dbReference type="ChEBI" id="CHEBI:58702"/>
    </ligand>
</feature>
<protein>
    <recommendedName>
        <fullName evidence="7 17">Phosphoenolpyruvate-protein phosphotransferase</fullName>
        <ecNumber evidence="6 17">2.7.3.9</ecNumber>
    </recommendedName>
    <alternativeName>
        <fullName evidence="16 17">Phosphotransferase system, enzyme I</fullName>
    </alternativeName>
</protein>
<keyword evidence="13 17" id="KW-0479">Metal-binding</keyword>
<keyword evidence="10 17" id="KW-0762">Sugar transport</keyword>
<dbReference type="InterPro" id="IPR015813">
    <property type="entry name" value="Pyrv/PenolPyrv_kinase-like_dom"/>
</dbReference>
<dbReference type="InterPro" id="IPR006318">
    <property type="entry name" value="PTS_EI-like"/>
</dbReference>
<dbReference type="GO" id="GO:0008965">
    <property type="term" value="F:phosphoenolpyruvate-protein phosphotransferase activity"/>
    <property type="evidence" value="ECO:0007669"/>
    <property type="project" value="UniProtKB-EC"/>
</dbReference>
<dbReference type="Gene3D" id="3.20.20.60">
    <property type="entry name" value="Phosphoenolpyruvate-binding domains"/>
    <property type="match status" value="1"/>
</dbReference>
<evidence type="ECO:0000256" key="6">
    <source>
        <dbReference type="ARBA" id="ARBA00012232"/>
    </source>
</evidence>
<dbReference type="PRINTS" id="PR01736">
    <property type="entry name" value="PHPHTRNFRASE"/>
</dbReference>
<evidence type="ECO:0000313" key="25">
    <source>
        <dbReference type="EMBL" id="MBB4266909.1"/>
    </source>
</evidence>
<dbReference type="InterPro" id="IPR036618">
    <property type="entry name" value="PtsI_HPr-bd_sf"/>
</dbReference>
<organism evidence="25 26">
    <name type="scientific">Roseospira visakhapatnamensis</name>
    <dbReference type="NCBI Taxonomy" id="390880"/>
    <lineage>
        <taxon>Bacteria</taxon>
        <taxon>Pseudomonadati</taxon>
        <taxon>Pseudomonadota</taxon>
        <taxon>Alphaproteobacteria</taxon>
        <taxon>Rhodospirillales</taxon>
        <taxon>Rhodospirillaceae</taxon>
        <taxon>Roseospira</taxon>
    </lineage>
</organism>
<evidence type="ECO:0000256" key="8">
    <source>
        <dbReference type="ARBA" id="ARBA00022448"/>
    </source>
</evidence>
<dbReference type="SUPFAM" id="SSF52009">
    <property type="entry name" value="Phosphohistidine domain"/>
    <property type="match status" value="1"/>
</dbReference>
<dbReference type="GO" id="GO:0016301">
    <property type="term" value="F:kinase activity"/>
    <property type="evidence" value="ECO:0007669"/>
    <property type="project" value="UniProtKB-KW"/>
</dbReference>
<evidence type="ECO:0000313" key="26">
    <source>
        <dbReference type="Proteomes" id="UP000554286"/>
    </source>
</evidence>
<dbReference type="AlphaFoldDB" id="A0A7W6RF67"/>
<evidence type="ECO:0000256" key="11">
    <source>
        <dbReference type="ARBA" id="ARBA00022679"/>
    </source>
</evidence>
<dbReference type="SUPFAM" id="SSF51621">
    <property type="entry name" value="Phosphoenolpyruvate/pyruvate domain"/>
    <property type="match status" value="1"/>
</dbReference>
<comment type="cofactor">
    <cofactor evidence="2 17 20">
        <name>Mg(2+)</name>
        <dbReference type="ChEBI" id="CHEBI:18420"/>
    </cofactor>
</comment>
<evidence type="ECO:0000256" key="14">
    <source>
        <dbReference type="ARBA" id="ARBA00022777"/>
    </source>
</evidence>
<comment type="function">
    <text evidence="3 17">General (non sugar-specific) component of the phosphoenolpyruvate-dependent sugar phosphotransferase system (sugar PTS). This major carbohydrate active-transport system catalyzes the phosphorylation of incoming sugar substrates concomitantly with their translocation across the cell membrane. Enzyme I transfers the phosphoryl group from phosphoenolpyruvate (PEP) to the phosphoryl carrier protein (HPr).</text>
</comment>
<dbReference type="GO" id="GO:0005737">
    <property type="term" value="C:cytoplasm"/>
    <property type="evidence" value="ECO:0007669"/>
    <property type="project" value="UniProtKB-SubCell"/>
</dbReference>
<dbReference type="GO" id="GO:0009401">
    <property type="term" value="P:phosphoenolpyruvate-dependent sugar phosphotransferase system"/>
    <property type="evidence" value="ECO:0007669"/>
    <property type="project" value="UniProtKB-KW"/>
</dbReference>
<dbReference type="Pfam" id="PF05524">
    <property type="entry name" value="PEP-utilisers_N"/>
    <property type="match status" value="1"/>
</dbReference>
<keyword evidence="26" id="KW-1185">Reference proteome</keyword>
<name>A0A7W6RF67_9PROT</name>
<dbReference type="Pfam" id="PF02896">
    <property type="entry name" value="PEP-utilizers_C"/>
    <property type="match status" value="1"/>
</dbReference>
<dbReference type="InterPro" id="IPR024692">
    <property type="entry name" value="PTS_EI"/>
</dbReference>
<comment type="caution">
    <text evidence="25">The sequence shown here is derived from an EMBL/GenBank/DDBJ whole genome shotgun (WGS) entry which is preliminary data.</text>
</comment>
<dbReference type="InterPro" id="IPR008731">
    <property type="entry name" value="PTS_EIN"/>
</dbReference>
<evidence type="ECO:0000256" key="5">
    <source>
        <dbReference type="ARBA" id="ARBA00007837"/>
    </source>
</evidence>
<dbReference type="InterPro" id="IPR000121">
    <property type="entry name" value="PEP_util_C"/>
</dbReference>
<evidence type="ECO:0000259" key="22">
    <source>
        <dbReference type="Pfam" id="PF00391"/>
    </source>
</evidence>
<dbReference type="PANTHER" id="PTHR46244">
    <property type="entry name" value="PHOSPHOENOLPYRUVATE-PROTEIN PHOSPHOTRANSFERASE"/>
    <property type="match status" value="1"/>
</dbReference>
<feature type="region of interest" description="Disordered" evidence="21">
    <location>
        <begin position="1"/>
        <end position="49"/>
    </location>
</feature>
<dbReference type="InterPro" id="IPR008279">
    <property type="entry name" value="PEP-util_enz_mobile_dom"/>
</dbReference>
<feature type="binding site" evidence="20">
    <location>
        <position position="485"/>
    </location>
    <ligand>
        <name>Mg(2+)</name>
        <dbReference type="ChEBI" id="CHEBI:18420"/>
    </ligand>
</feature>
<dbReference type="EC" id="2.7.3.9" evidence="6 17"/>
<dbReference type="Gene3D" id="3.50.30.10">
    <property type="entry name" value="Phosphohistidine domain"/>
    <property type="match status" value="1"/>
</dbReference>
<proteinExistence type="inferred from homology"/>
<evidence type="ECO:0000256" key="3">
    <source>
        <dbReference type="ARBA" id="ARBA00002728"/>
    </source>
</evidence>
<dbReference type="InterPro" id="IPR040442">
    <property type="entry name" value="Pyrv_kinase-like_dom_sf"/>
</dbReference>
<dbReference type="GO" id="GO:0046872">
    <property type="term" value="F:metal ion binding"/>
    <property type="evidence" value="ECO:0007669"/>
    <property type="project" value="UniProtKB-KW"/>
</dbReference>
<comment type="similarity">
    <text evidence="5 17">Belongs to the PEP-utilizing enzyme family.</text>
</comment>
<keyword evidence="12 17" id="KW-0598">Phosphotransferase system</keyword>
<evidence type="ECO:0000256" key="18">
    <source>
        <dbReference type="PIRSR" id="PIRSR000732-1"/>
    </source>
</evidence>
<comment type="subcellular location">
    <subcellularLocation>
        <location evidence="4 17">Cytoplasm</location>
    </subcellularLocation>
</comment>
<evidence type="ECO:0000256" key="9">
    <source>
        <dbReference type="ARBA" id="ARBA00022490"/>
    </source>
</evidence>
<keyword evidence="9 17" id="KW-0963">Cytoplasm</keyword>
<evidence type="ECO:0000256" key="13">
    <source>
        <dbReference type="ARBA" id="ARBA00022723"/>
    </source>
</evidence>
<feature type="domain" description="PEP-utilising enzyme C-terminal" evidence="23">
    <location>
        <begin position="308"/>
        <end position="595"/>
    </location>
</feature>
<evidence type="ECO:0000256" key="10">
    <source>
        <dbReference type="ARBA" id="ARBA00022597"/>
    </source>
</evidence>
<keyword evidence="11 17" id="KW-0808">Transferase</keyword>
<evidence type="ECO:0000256" key="4">
    <source>
        <dbReference type="ARBA" id="ARBA00004496"/>
    </source>
</evidence>